<proteinExistence type="inferred from homology"/>
<dbReference type="Proteomes" id="UP000221110">
    <property type="component" value="Segment"/>
</dbReference>
<dbReference type="InterPro" id="IPR024072">
    <property type="entry name" value="DHFR-like_dom_sf"/>
</dbReference>
<evidence type="ECO:0000313" key="6">
    <source>
        <dbReference type="EMBL" id="ASU00597.1"/>
    </source>
</evidence>
<evidence type="ECO:0000259" key="5">
    <source>
        <dbReference type="PROSITE" id="PS51330"/>
    </source>
</evidence>
<dbReference type="GO" id="GO:0004146">
    <property type="term" value="F:dihydrofolate reductase activity"/>
    <property type="evidence" value="ECO:0007669"/>
    <property type="project" value="UniProtKB-EC"/>
</dbReference>
<dbReference type="EMBL" id="MF479730">
    <property type="protein sequence ID" value="ASU00597.1"/>
    <property type="molecule type" value="Genomic_DNA"/>
</dbReference>
<name>A0A223LE94_9CAUD</name>
<dbReference type="RefSeq" id="YP_009613048.1">
    <property type="nucleotide sequence ID" value="NC_042019.1"/>
</dbReference>
<dbReference type="Pfam" id="PF00186">
    <property type="entry name" value="DHFR_1"/>
    <property type="match status" value="1"/>
</dbReference>
<dbReference type="InterPro" id="IPR017925">
    <property type="entry name" value="DHFR_CS"/>
</dbReference>
<evidence type="ECO:0000313" key="7">
    <source>
        <dbReference type="Proteomes" id="UP000221110"/>
    </source>
</evidence>
<accession>A0A223LE94</accession>
<evidence type="ECO:0000256" key="1">
    <source>
        <dbReference type="ARBA" id="ARBA00012856"/>
    </source>
</evidence>
<dbReference type="Gene3D" id="3.40.430.10">
    <property type="entry name" value="Dihydrofolate Reductase, subunit A"/>
    <property type="match status" value="1"/>
</dbReference>
<dbReference type="GeneID" id="40089418"/>
<feature type="domain" description="DHFR" evidence="5">
    <location>
        <begin position="1"/>
        <end position="183"/>
    </location>
</feature>
<dbReference type="GO" id="GO:0046654">
    <property type="term" value="P:tetrahydrofolate biosynthetic process"/>
    <property type="evidence" value="ECO:0007669"/>
    <property type="project" value="InterPro"/>
</dbReference>
<evidence type="ECO:0000256" key="4">
    <source>
        <dbReference type="RuleBase" id="RU004474"/>
    </source>
</evidence>
<dbReference type="SUPFAM" id="SSF53597">
    <property type="entry name" value="Dihydrofolate reductase-like"/>
    <property type="match status" value="1"/>
</dbReference>
<dbReference type="EC" id="1.5.1.3" evidence="1"/>
<keyword evidence="2" id="KW-0521">NADP</keyword>
<dbReference type="KEGG" id="vg:40089418"/>
<keyword evidence="3" id="KW-0560">Oxidoreductase</keyword>
<keyword evidence="7" id="KW-1185">Reference proteome</keyword>
<dbReference type="PROSITE" id="PS00075">
    <property type="entry name" value="DHFR_1"/>
    <property type="match status" value="1"/>
</dbReference>
<comment type="similarity">
    <text evidence="4">Belongs to the dihydrofolate reductase family.</text>
</comment>
<evidence type="ECO:0000256" key="3">
    <source>
        <dbReference type="ARBA" id="ARBA00023002"/>
    </source>
</evidence>
<reference evidence="6 7" key="1">
    <citation type="submission" date="2017-07" db="EMBL/GenBank/DDBJ databases">
        <title>In vitro design and evaluation of phage cocktails against multidrug-resistant Aeromonas salmonicida.</title>
        <authorList>
            <person name="Chen L."/>
            <person name="Yuan S."/>
            <person name="Ma Y."/>
        </authorList>
    </citation>
    <scope>NUCLEOTIDE SEQUENCE [LARGE SCALE GENOMIC DNA]</scope>
</reference>
<sequence length="183" mass="20472">MIKAVFALGVPSDFHKHGVFVFGKDGDLPWPSIPEDFKLFREKTDGTICVMGAKTFQSLPKNLPGRVMVVIGDPKRECRNKSGELPDNFVNIDIDWISVVKELYPENDISIIGGLGLILSVANKCDELHINFLMLTSDYDTIDPTVYITDTALGVFLGKRKMNTIAYRVDHEHCTTIKAGIWK</sequence>
<protein>
    <recommendedName>
        <fullName evidence="1">dihydrofolate reductase</fullName>
        <ecNumber evidence="1">1.5.1.3</ecNumber>
    </recommendedName>
</protein>
<evidence type="ECO:0000256" key="2">
    <source>
        <dbReference type="ARBA" id="ARBA00022857"/>
    </source>
</evidence>
<dbReference type="PRINTS" id="PR00070">
    <property type="entry name" value="DHFR"/>
</dbReference>
<organism evidence="6 7">
    <name type="scientific">Aeromonas phage AS-gz</name>
    <dbReference type="NCBI Taxonomy" id="2026082"/>
    <lineage>
        <taxon>Viruses</taxon>
        <taxon>Duplodnaviria</taxon>
        <taxon>Heunggongvirae</taxon>
        <taxon>Uroviricota</taxon>
        <taxon>Caudoviricetes</taxon>
        <taxon>Pantevenvirales</taxon>
        <taxon>Straboviridae</taxon>
        <taxon>Tulanevirus</taxon>
        <taxon>Tulanevirus asgz</taxon>
    </lineage>
</organism>
<dbReference type="PROSITE" id="PS51330">
    <property type="entry name" value="DHFR_2"/>
    <property type="match status" value="1"/>
</dbReference>
<dbReference type="InterPro" id="IPR001796">
    <property type="entry name" value="DHFR_dom"/>
</dbReference>